<dbReference type="EC" id="5.1.1.-" evidence="3"/>
<dbReference type="Proteomes" id="UP000571017">
    <property type="component" value="Unassembled WGS sequence"/>
</dbReference>
<dbReference type="PANTHER" id="PTHR21198:SF7">
    <property type="entry name" value="ASPARTATE-GLUTAMATE RACEMASE FAMILY"/>
    <property type="match status" value="1"/>
</dbReference>
<dbReference type="InterPro" id="IPR001920">
    <property type="entry name" value="Asp/Glu_race"/>
</dbReference>
<dbReference type="PANTHER" id="PTHR21198">
    <property type="entry name" value="GLUTAMATE RACEMASE"/>
    <property type="match status" value="1"/>
</dbReference>
<evidence type="ECO:0000313" key="3">
    <source>
        <dbReference type="EMBL" id="MBA2174981.1"/>
    </source>
</evidence>
<accession>A0A838CSQ2</accession>
<sequence length="235" mass="25856">MNDKIIGILGGMGPEATAECYLKIIRATNASKDQEHFRVIIDSNSKIPDRTEAISGRGPNPVPEMVHAAKNLEKLDVDVACIPCMTAHYFIDDVQREVNVPLLNAFLETKKFIQDVHPKASKIGVLATTGTLESGLFEKYLDNMDVIYPTPFTQQEKVMKAIYGEEGIKSGNTDGEPLHLLQEAAQELIENGAEVIISGCTEIGLVLKPYHVKTPLIDPMEVVAHAVVKETVYQK</sequence>
<dbReference type="InterPro" id="IPR015942">
    <property type="entry name" value="Asp/Glu/hydantoin_racemase"/>
</dbReference>
<comment type="similarity">
    <text evidence="1">Belongs to the aspartate/glutamate racemases family.</text>
</comment>
<reference evidence="3 4" key="1">
    <citation type="journal article" date="2004" name="Extremophiles">
        <title>Halobacillus locisalis sp. nov., a halophilic bacterium isolated from a marine solar saltern of the Yellow Sea in Korea.</title>
        <authorList>
            <person name="Yoon J.H."/>
            <person name="Kang K.H."/>
            <person name="Oh T.K."/>
            <person name="Park Y.H."/>
        </authorList>
    </citation>
    <scope>NUCLEOTIDE SEQUENCE [LARGE SCALE GENOMIC DNA]</scope>
    <source>
        <strain evidence="3 4">KCTC 3788</strain>
    </source>
</reference>
<evidence type="ECO:0000256" key="1">
    <source>
        <dbReference type="ARBA" id="ARBA00007847"/>
    </source>
</evidence>
<protein>
    <submittedName>
        <fullName evidence="3">Amino acid racemase</fullName>
        <ecNumber evidence="3">5.1.1.-</ecNumber>
    </submittedName>
</protein>
<gene>
    <name evidence="3" type="ORF">H0266_08760</name>
</gene>
<organism evidence="3 4">
    <name type="scientific">Halobacillus locisalis</name>
    <dbReference type="NCBI Taxonomy" id="220753"/>
    <lineage>
        <taxon>Bacteria</taxon>
        <taxon>Bacillati</taxon>
        <taxon>Bacillota</taxon>
        <taxon>Bacilli</taxon>
        <taxon>Bacillales</taxon>
        <taxon>Bacillaceae</taxon>
        <taxon>Halobacillus</taxon>
    </lineage>
</organism>
<dbReference type="Pfam" id="PF01177">
    <property type="entry name" value="Asp_Glu_race"/>
    <property type="match status" value="1"/>
</dbReference>
<dbReference type="Gene3D" id="3.40.50.1860">
    <property type="match status" value="2"/>
</dbReference>
<dbReference type="NCBIfam" id="TIGR00035">
    <property type="entry name" value="asp_race"/>
    <property type="match status" value="1"/>
</dbReference>
<keyword evidence="4" id="KW-1185">Reference proteome</keyword>
<dbReference type="AlphaFoldDB" id="A0A838CSQ2"/>
<dbReference type="SUPFAM" id="SSF53681">
    <property type="entry name" value="Aspartate/glutamate racemase"/>
    <property type="match status" value="2"/>
</dbReference>
<dbReference type="EMBL" id="JACEFG010000002">
    <property type="protein sequence ID" value="MBA2174981.1"/>
    <property type="molecule type" value="Genomic_DNA"/>
</dbReference>
<comment type="caution">
    <text evidence="3">The sequence shown here is derived from an EMBL/GenBank/DDBJ whole genome shotgun (WGS) entry which is preliminary data.</text>
</comment>
<evidence type="ECO:0000313" key="4">
    <source>
        <dbReference type="Proteomes" id="UP000571017"/>
    </source>
</evidence>
<evidence type="ECO:0000256" key="2">
    <source>
        <dbReference type="ARBA" id="ARBA00023235"/>
    </source>
</evidence>
<dbReference type="RefSeq" id="WP_181472030.1">
    <property type="nucleotide sequence ID" value="NZ_JACEFG010000002.1"/>
</dbReference>
<name>A0A838CSQ2_9BACI</name>
<proteinExistence type="inferred from homology"/>
<dbReference type="InterPro" id="IPR004380">
    <property type="entry name" value="Asp_race"/>
</dbReference>
<dbReference type="GO" id="GO:0047661">
    <property type="term" value="F:amino-acid racemase activity"/>
    <property type="evidence" value="ECO:0007669"/>
    <property type="project" value="InterPro"/>
</dbReference>
<keyword evidence="2 3" id="KW-0413">Isomerase</keyword>